<evidence type="ECO:0000259" key="1">
    <source>
        <dbReference type="PROSITE" id="PS51186"/>
    </source>
</evidence>
<protein>
    <submittedName>
        <fullName evidence="2">GNAT family protein</fullName>
        <ecNumber evidence="2">2.-.-.-</ecNumber>
    </submittedName>
</protein>
<dbReference type="EMBL" id="CP147407">
    <property type="protein sequence ID" value="WXB98369.1"/>
    <property type="molecule type" value="Genomic_DNA"/>
</dbReference>
<dbReference type="InterPro" id="IPR016181">
    <property type="entry name" value="Acyl_CoA_acyltransferase"/>
</dbReference>
<gene>
    <name evidence="2" type="ORF">WCV65_07820</name>
</gene>
<dbReference type="PANTHER" id="PTHR43792:SF9">
    <property type="entry name" value="RIBOSOMAL-PROTEIN-ALANINE ACETYLTRANSFERASE"/>
    <property type="match status" value="1"/>
</dbReference>
<accession>A0ABZ2NLW8</accession>
<keyword evidence="3" id="KW-1185">Reference proteome</keyword>
<dbReference type="RefSeq" id="WP_338781383.1">
    <property type="nucleotide sequence ID" value="NZ_CP147407.1"/>
</dbReference>
<dbReference type="CDD" id="cd04301">
    <property type="entry name" value="NAT_SF"/>
    <property type="match status" value="1"/>
</dbReference>
<evidence type="ECO:0000313" key="3">
    <source>
        <dbReference type="Proteomes" id="UP001377337"/>
    </source>
</evidence>
<sequence length="184" mass="21051">MKFPELNTERLRLKEITQENAGDLLQIFSRKDVLQYYGMEPLRELAEAKLLAKRFFDGWHNETSIRWGMEYNEQLIGTIGYHNWNKTHKRAEIGYEIHPDFWRMGLGSEALQAAVEFGFKTLGLHRIGATVRSENKASLMILEKFGFEREGILRGYQHSGGAFYDLVMLSIVAGAEGETGFVSA</sequence>
<dbReference type="InterPro" id="IPR051531">
    <property type="entry name" value="N-acetyltransferase"/>
</dbReference>
<proteinExistence type="predicted"/>
<keyword evidence="2" id="KW-0808">Transferase</keyword>
<evidence type="ECO:0000313" key="2">
    <source>
        <dbReference type="EMBL" id="WXB98369.1"/>
    </source>
</evidence>
<feature type="domain" description="N-acetyltransferase" evidence="1">
    <location>
        <begin position="11"/>
        <end position="170"/>
    </location>
</feature>
<dbReference type="PROSITE" id="PS51186">
    <property type="entry name" value="GNAT"/>
    <property type="match status" value="1"/>
</dbReference>
<dbReference type="InterPro" id="IPR000182">
    <property type="entry name" value="GNAT_dom"/>
</dbReference>
<reference evidence="2 3" key="1">
    <citation type="submission" date="2024-02" db="EMBL/GenBank/DDBJ databases">
        <title>Seven novel Bacillus-like species.</title>
        <authorList>
            <person name="Liu G."/>
        </authorList>
    </citation>
    <scope>NUCLEOTIDE SEQUENCE [LARGE SCALE GENOMIC DNA]</scope>
    <source>
        <strain evidence="2 3">FJAT-52054</strain>
    </source>
</reference>
<name>A0ABZ2NLW8_9BACI</name>
<dbReference type="Proteomes" id="UP001377337">
    <property type="component" value="Chromosome"/>
</dbReference>
<dbReference type="PANTHER" id="PTHR43792">
    <property type="entry name" value="GNAT FAMILY, PUTATIVE (AFU_ORTHOLOGUE AFUA_3G00765)-RELATED-RELATED"/>
    <property type="match status" value="1"/>
</dbReference>
<dbReference type="Gene3D" id="3.40.630.30">
    <property type="match status" value="1"/>
</dbReference>
<dbReference type="Pfam" id="PF13302">
    <property type="entry name" value="Acetyltransf_3"/>
    <property type="match status" value="1"/>
</dbReference>
<dbReference type="GO" id="GO:0016740">
    <property type="term" value="F:transferase activity"/>
    <property type="evidence" value="ECO:0007669"/>
    <property type="project" value="UniProtKB-KW"/>
</dbReference>
<organism evidence="2 3">
    <name type="scientific">Metabacillus sediminis</name>
    <dbReference type="NCBI Taxonomy" id="3117746"/>
    <lineage>
        <taxon>Bacteria</taxon>
        <taxon>Bacillati</taxon>
        <taxon>Bacillota</taxon>
        <taxon>Bacilli</taxon>
        <taxon>Bacillales</taxon>
        <taxon>Bacillaceae</taxon>
        <taxon>Metabacillus</taxon>
    </lineage>
</organism>
<dbReference type="EC" id="2.-.-.-" evidence="2"/>
<dbReference type="SUPFAM" id="SSF55729">
    <property type="entry name" value="Acyl-CoA N-acyltransferases (Nat)"/>
    <property type="match status" value="1"/>
</dbReference>